<feature type="coiled-coil region" evidence="3">
    <location>
        <begin position="347"/>
        <end position="384"/>
    </location>
</feature>
<feature type="compositionally biased region" description="Polar residues" evidence="4">
    <location>
        <begin position="149"/>
        <end position="160"/>
    </location>
</feature>
<dbReference type="Pfam" id="PF05266">
    <property type="entry name" value="DUF724"/>
    <property type="match status" value="1"/>
</dbReference>
<feature type="compositionally biased region" description="Basic and acidic residues" evidence="4">
    <location>
        <begin position="178"/>
        <end position="189"/>
    </location>
</feature>
<evidence type="ECO:0000256" key="4">
    <source>
        <dbReference type="SAM" id="MobiDB-lite"/>
    </source>
</evidence>
<keyword evidence="2" id="KW-0341">Growth regulation</keyword>
<keyword evidence="5" id="KW-1185">Reference proteome</keyword>
<keyword evidence="1" id="KW-0813">Transport</keyword>
<feature type="compositionally biased region" description="Acidic residues" evidence="4">
    <location>
        <begin position="14"/>
        <end position="28"/>
    </location>
</feature>
<name>A0ABM1QBU8_CAMSA</name>
<gene>
    <name evidence="6" type="primary">LOC104706674</name>
</gene>
<reference evidence="6" key="2">
    <citation type="submission" date="2025-08" db="UniProtKB">
        <authorList>
            <consortium name="RefSeq"/>
        </authorList>
    </citation>
    <scope>IDENTIFICATION</scope>
    <source>
        <tissue evidence="6">Leaf</tissue>
    </source>
</reference>
<dbReference type="GeneID" id="104706674"/>
<sequence length="411" mass="47035">MEERPRLEHTNKSDDDDDDDSDDADKDDDEYKYIVRVCDKSSSYNSNKARPNKTVDFHSLRPTSPSISVDEYQSEEYVEVFLYGLGWRQGRVIETLPYKWYTVLLEPTNKEFPFKHSDLRPLQFWENGVWKTRESSSTQGQGSGDETESSVTNANESDQPLTPPPGITTPQLIQVEAETQRKVLPEKTLPRNQNGSGDESSQENGNSDHINRKRKREENLCSVASVEEDKAMDTTMVFPFEKKLPIWKTLESMEIFKTVPQSPHFIPLVETREDSREMSAVGMMLTFSGLLEELKALQHDDPMCSLLSLSDSFSKLEKHGFNVKALQLRISKLLSLRDRQSENTDELKNAEKVAAEKECVKAENERKILELQRLNEETEKEIAQSKSFAAKIVQELDDGKLEFQTTALAPW</sequence>
<evidence type="ECO:0000256" key="2">
    <source>
        <dbReference type="ARBA" id="ARBA00022604"/>
    </source>
</evidence>
<accession>A0ABM1QBU8</accession>
<feature type="region of interest" description="Disordered" evidence="4">
    <location>
        <begin position="1"/>
        <end position="29"/>
    </location>
</feature>
<dbReference type="RefSeq" id="XP_019084236.1">
    <property type="nucleotide sequence ID" value="XM_019228691.1"/>
</dbReference>
<evidence type="ECO:0000256" key="1">
    <source>
        <dbReference type="ARBA" id="ARBA00022448"/>
    </source>
</evidence>
<dbReference type="PANTHER" id="PTHR31917">
    <property type="entry name" value="AGENET DOMAIN-CONTAINING PROTEIN-RELATED"/>
    <property type="match status" value="1"/>
</dbReference>
<feature type="compositionally biased region" description="Basic and acidic residues" evidence="4">
    <location>
        <begin position="1"/>
        <end position="13"/>
    </location>
</feature>
<dbReference type="Proteomes" id="UP000694864">
    <property type="component" value="Chromosome 8"/>
</dbReference>
<feature type="compositionally biased region" description="Polar residues" evidence="4">
    <location>
        <begin position="190"/>
        <end position="208"/>
    </location>
</feature>
<feature type="region of interest" description="Disordered" evidence="4">
    <location>
        <begin position="132"/>
        <end position="216"/>
    </location>
</feature>
<keyword evidence="3" id="KW-0175">Coiled coil</keyword>
<dbReference type="PANTHER" id="PTHR31917:SF50">
    <property type="entry name" value="DUF724 DOMAIN-CONTAINING PROTEIN 1-RELATED"/>
    <property type="match status" value="1"/>
</dbReference>
<reference evidence="5" key="1">
    <citation type="journal article" date="2014" name="Nat. Commun.">
        <title>The emerging biofuel crop Camelina sativa retains a highly undifferentiated hexaploid genome structure.</title>
        <authorList>
            <person name="Kagale S."/>
            <person name="Koh C."/>
            <person name="Nixon J."/>
            <person name="Bollina V."/>
            <person name="Clarke W.E."/>
            <person name="Tuteja R."/>
            <person name="Spillane C."/>
            <person name="Robinson S.J."/>
            <person name="Links M.G."/>
            <person name="Clarke C."/>
            <person name="Higgins E.E."/>
            <person name="Huebert T."/>
            <person name="Sharpe A.G."/>
            <person name="Parkin I.A."/>
        </authorList>
    </citation>
    <scope>NUCLEOTIDE SEQUENCE [LARGE SCALE GENOMIC DNA]</scope>
    <source>
        <strain evidence="5">cv. DH55</strain>
    </source>
</reference>
<evidence type="ECO:0000313" key="6">
    <source>
        <dbReference type="RefSeq" id="XP_019084236.1"/>
    </source>
</evidence>
<evidence type="ECO:0000256" key="3">
    <source>
        <dbReference type="SAM" id="Coils"/>
    </source>
</evidence>
<dbReference type="CDD" id="cd20406">
    <property type="entry name" value="Tudor_Agenet_AtDUF_rpt2_4"/>
    <property type="match status" value="1"/>
</dbReference>
<proteinExistence type="predicted"/>
<protein>
    <submittedName>
        <fullName evidence="6">DUF724 domain-containing protein 8-like</fullName>
    </submittedName>
</protein>
<organism evidence="5 6">
    <name type="scientific">Camelina sativa</name>
    <name type="common">False flax</name>
    <name type="synonym">Myagrum sativum</name>
    <dbReference type="NCBI Taxonomy" id="90675"/>
    <lineage>
        <taxon>Eukaryota</taxon>
        <taxon>Viridiplantae</taxon>
        <taxon>Streptophyta</taxon>
        <taxon>Embryophyta</taxon>
        <taxon>Tracheophyta</taxon>
        <taxon>Spermatophyta</taxon>
        <taxon>Magnoliopsida</taxon>
        <taxon>eudicotyledons</taxon>
        <taxon>Gunneridae</taxon>
        <taxon>Pentapetalae</taxon>
        <taxon>rosids</taxon>
        <taxon>malvids</taxon>
        <taxon>Brassicales</taxon>
        <taxon>Brassicaceae</taxon>
        <taxon>Camelineae</taxon>
        <taxon>Camelina</taxon>
    </lineage>
</organism>
<evidence type="ECO:0000313" key="5">
    <source>
        <dbReference type="Proteomes" id="UP000694864"/>
    </source>
</evidence>
<dbReference type="InterPro" id="IPR007930">
    <property type="entry name" value="DUF724"/>
</dbReference>